<comment type="caution">
    <text evidence="20">The sequence shown here is derived from an EMBL/GenBank/DDBJ whole genome shotgun (WGS) entry which is preliminary data.</text>
</comment>
<comment type="catalytic activity">
    <reaction evidence="1">
        <text>adenosylcob(III)inamide + ATP = adenosylcob(III)inamide phosphate + ADP + H(+)</text>
        <dbReference type="Rhea" id="RHEA:15769"/>
        <dbReference type="ChEBI" id="CHEBI:2480"/>
        <dbReference type="ChEBI" id="CHEBI:15378"/>
        <dbReference type="ChEBI" id="CHEBI:30616"/>
        <dbReference type="ChEBI" id="CHEBI:58502"/>
        <dbReference type="ChEBI" id="CHEBI:456216"/>
        <dbReference type="EC" id="2.7.1.156"/>
    </reaction>
</comment>
<dbReference type="eggNOG" id="COG2087">
    <property type="taxonomic scope" value="Bacteria"/>
</dbReference>
<evidence type="ECO:0000256" key="3">
    <source>
        <dbReference type="ARBA" id="ARBA00001522"/>
    </source>
</evidence>
<evidence type="ECO:0000256" key="12">
    <source>
        <dbReference type="ARBA" id="ARBA00022741"/>
    </source>
</evidence>
<keyword evidence="15 19" id="KW-0342">GTP-binding</keyword>
<evidence type="ECO:0000256" key="16">
    <source>
        <dbReference type="ARBA" id="ARBA00029570"/>
    </source>
</evidence>
<dbReference type="PANTHER" id="PTHR34848:SF1">
    <property type="entry name" value="BIFUNCTIONAL ADENOSYLCOBALAMIN BIOSYNTHESIS PROTEIN COBU"/>
    <property type="match status" value="1"/>
</dbReference>
<dbReference type="EMBL" id="ATBY01000011">
    <property type="protein sequence ID" value="EPD69849.1"/>
    <property type="molecule type" value="Genomic_DNA"/>
</dbReference>
<organism evidence="20 21">
    <name type="scientific">Corynebacterium pyruviciproducens ATCC BAA-1742</name>
    <dbReference type="NCBI Taxonomy" id="1125779"/>
    <lineage>
        <taxon>Bacteria</taxon>
        <taxon>Bacillati</taxon>
        <taxon>Actinomycetota</taxon>
        <taxon>Actinomycetes</taxon>
        <taxon>Mycobacteriales</taxon>
        <taxon>Corynebacteriaceae</taxon>
        <taxon>Corynebacterium</taxon>
    </lineage>
</organism>
<dbReference type="CDD" id="cd00544">
    <property type="entry name" value="CobU"/>
    <property type="match status" value="1"/>
</dbReference>
<name>S3A0H1_9CORY</name>
<sequence>MLTLVLGGARSGKSQFAESLIASRAATVPSVTADPVSAVSYVATARPYVTPDPDFEERVRLHRERRPDSWETVDEEDLVNYLPHASRFSLVDDLGTWLTHKFDVGEWEDAPQQAIDELLAVLRALPSDTTVVIVSPEVGLSIIPEHRSARLFRDTLGLLNAQVAQLCDDVYFVAAGLPIQLKPAKPIA</sequence>
<feature type="binding site" evidence="19">
    <location>
        <begin position="7"/>
        <end position="14"/>
    </location>
    <ligand>
        <name>GTP</name>
        <dbReference type="ChEBI" id="CHEBI:37565"/>
    </ligand>
</feature>
<evidence type="ECO:0000256" key="5">
    <source>
        <dbReference type="ARBA" id="ARBA00004692"/>
    </source>
</evidence>
<evidence type="ECO:0000256" key="9">
    <source>
        <dbReference type="ARBA" id="ARBA00012523"/>
    </source>
</evidence>
<evidence type="ECO:0000256" key="15">
    <source>
        <dbReference type="ARBA" id="ARBA00023134"/>
    </source>
</evidence>
<dbReference type="GO" id="GO:0005524">
    <property type="term" value="F:ATP binding"/>
    <property type="evidence" value="ECO:0007669"/>
    <property type="project" value="UniProtKB-KW"/>
</dbReference>
<protein>
    <recommendedName>
        <fullName evidence="16">Adenosylcobinamide kinase</fullName>
        <ecNumber evidence="8">2.7.1.156</ecNumber>
        <ecNumber evidence="9">2.7.7.62</ecNumber>
    </recommendedName>
    <alternativeName>
        <fullName evidence="17">Adenosylcobinamide-phosphate guanylyltransferase</fullName>
    </alternativeName>
</protein>
<evidence type="ECO:0000256" key="18">
    <source>
        <dbReference type="PIRSR" id="PIRSR006135-1"/>
    </source>
</evidence>
<keyword evidence="10" id="KW-0169">Cobalamin biosynthesis</keyword>
<evidence type="ECO:0000256" key="2">
    <source>
        <dbReference type="ARBA" id="ARBA00000711"/>
    </source>
</evidence>
<proteinExistence type="inferred from homology"/>
<evidence type="ECO:0000256" key="6">
    <source>
        <dbReference type="ARBA" id="ARBA00005159"/>
    </source>
</evidence>
<evidence type="ECO:0000256" key="14">
    <source>
        <dbReference type="ARBA" id="ARBA00022840"/>
    </source>
</evidence>
<feature type="binding site" evidence="19">
    <location>
        <position position="92"/>
    </location>
    <ligand>
        <name>GTP</name>
        <dbReference type="ChEBI" id="CHEBI:37565"/>
    </ligand>
</feature>
<keyword evidence="12 19" id="KW-0547">Nucleotide-binding</keyword>
<dbReference type="PIRSF" id="PIRSF006135">
    <property type="entry name" value="CobU"/>
    <property type="match status" value="1"/>
</dbReference>
<dbReference type="UniPathway" id="UPA00148">
    <property type="reaction ID" value="UER00236"/>
</dbReference>
<gene>
    <name evidence="20" type="ORF">HMPREF1219_00996</name>
</gene>
<dbReference type="GO" id="GO:0009236">
    <property type="term" value="P:cobalamin biosynthetic process"/>
    <property type="evidence" value="ECO:0007669"/>
    <property type="project" value="UniProtKB-UniPathway"/>
</dbReference>
<evidence type="ECO:0000313" key="21">
    <source>
        <dbReference type="Proteomes" id="UP000014408"/>
    </source>
</evidence>
<dbReference type="GO" id="GO:0043752">
    <property type="term" value="F:adenosylcobinamide kinase activity"/>
    <property type="evidence" value="ECO:0007669"/>
    <property type="project" value="UniProtKB-EC"/>
</dbReference>
<dbReference type="EC" id="2.7.7.62" evidence="9"/>
<feature type="binding site" evidence="19">
    <location>
        <begin position="63"/>
        <end position="66"/>
    </location>
    <ligand>
        <name>GTP</name>
        <dbReference type="ChEBI" id="CHEBI:37565"/>
    </ligand>
</feature>
<comment type="pathway">
    <text evidence="6">Cofactor biosynthesis; adenosylcobalamin biosynthesis; adenosylcobalamin from cob(II)yrinate a,c-diamide: step 5/7.</text>
</comment>
<dbReference type="AlphaFoldDB" id="S3A0H1"/>
<dbReference type="EC" id="2.7.1.156" evidence="8"/>
<dbReference type="PATRIC" id="fig|1125779.3.peg.983"/>
<evidence type="ECO:0000256" key="13">
    <source>
        <dbReference type="ARBA" id="ARBA00022777"/>
    </source>
</evidence>
<comment type="similarity">
    <text evidence="7">Belongs to the CobU/CobP family.</text>
</comment>
<reference evidence="20 21" key="1">
    <citation type="submission" date="2013-05" db="EMBL/GenBank/DDBJ databases">
        <title>The Genome Sequence of Corynebacterium pyruviciproducens 1773O (ATCC BAA-1742).</title>
        <authorList>
            <consortium name="The Broad Institute Genomics Platform"/>
            <person name="Earl A."/>
            <person name="Ward D."/>
            <person name="Feldgarden M."/>
            <person name="Gevers D."/>
            <person name="Tong J."/>
            <person name="Walker B."/>
            <person name="Young S."/>
            <person name="Zeng Q."/>
            <person name="Gargeya S."/>
            <person name="Fitzgerald M."/>
            <person name="Haas B."/>
            <person name="Abouelleil A."/>
            <person name="Allen A.W."/>
            <person name="Alvarado L."/>
            <person name="Arachchi H.M."/>
            <person name="Berlin A.M."/>
            <person name="Chapman S.B."/>
            <person name="Gainer-Dewar J."/>
            <person name="Goldberg J."/>
            <person name="Griggs A."/>
            <person name="Gujja S."/>
            <person name="Hansen M."/>
            <person name="Howarth C."/>
            <person name="Imamovic A."/>
            <person name="Ireland A."/>
            <person name="Larimer J."/>
            <person name="McCowan C."/>
            <person name="Murphy C."/>
            <person name="Pearson M."/>
            <person name="Poon T.W."/>
            <person name="Priest M."/>
            <person name="Roberts A."/>
            <person name="Saif S."/>
            <person name="Shea T."/>
            <person name="Sisk P."/>
            <person name="Sykes S."/>
            <person name="Wortman J."/>
            <person name="Nusbaum C."/>
            <person name="Birren B."/>
        </authorList>
    </citation>
    <scope>NUCLEOTIDE SEQUENCE [LARGE SCALE GENOMIC DNA]</scope>
    <source>
        <strain evidence="20 21">ATCC BAA-1742</strain>
    </source>
</reference>
<dbReference type="InterPro" id="IPR003203">
    <property type="entry name" value="CobU/CobP"/>
</dbReference>
<accession>S3A0H1</accession>
<dbReference type="GO" id="GO:0005525">
    <property type="term" value="F:GTP binding"/>
    <property type="evidence" value="ECO:0007669"/>
    <property type="project" value="UniProtKB-KW"/>
</dbReference>
<dbReference type="Proteomes" id="UP000014408">
    <property type="component" value="Unassembled WGS sequence"/>
</dbReference>
<keyword evidence="13" id="KW-0418">Kinase</keyword>
<keyword evidence="11" id="KW-0808">Transferase</keyword>
<dbReference type="GO" id="GO:0008820">
    <property type="term" value="F:cobinamide phosphate guanylyltransferase activity"/>
    <property type="evidence" value="ECO:0007669"/>
    <property type="project" value="UniProtKB-EC"/>
</dbReference>
<evidence type="ECO:0000256" key="19">
    <source>
        <dbReference type="PIRSR" id="PIRSR006135-2"/>
    </source>
</evidence>
<keyword evidence="14" id="KW-0067">ATP-binding</keyword>
<evidence type="ECO:0000256" key="1">
    <source>
        <dbReference type="ARBA" id="ARBA00000312"/>
    </source>
</evidence>
<evidence type="ECO:0000256" key="17">
    <source>
        <dbReference type="ARBA" id="ARBA00030571"/>
    </source>
</evidence>
<dbReference type="RefSeq" id="WP_016457764.1">
    <property type="nucleotide sequence ID" value="NZ_KE150446.1"/>
</dbReference>
<dbReference type="STRING" id="1125779.HMPREF1219_00996"/>
<evidence type="ECO:0000256" key="7">
    <source>
        <dbReference type="ARBA" id="ARBA00007490"/>
    </source>
</evidence>
<dbReference type="Pfam" id="PF02283">
    <property type="entry name" value="CobU"/>
    <property type="match status" value="1"/>
</dbReference>
<dbReference type="HOGENOM" id="CLU_094161_0_1_11"/>
<evidence type="ECO:0000313" key="20">
    <source>
        <dbReference type="EMBL" id="EPD69849.1"/>
    </source>
</evidence>
<dbReference type="PANTHER" id="PTHR34848">
    <property type="match status" value="1"/>
</dbReference>
<feature type="active site" description="GMP-histidine intermediate" evidence="18">
    <location>
        <position position="62"/>
    </location>
</feature>
<dbReference type="InterPro" id="IPR027417">
    <property type="entry name" value="P-loop_NTPase"/>
</dbReference>
<evidence type="ECO:0000256" key="10">
    <source>
        <dbReference type="ARBA" id="ARBA00022573"/>
    </source>
</evidence>
<comment type="pathway">
    <text evidence="5">Cofactor biosynthesis; adenosylcobalamin biosynthesis; adenosylcobalamin from cob(II)yrinate a,c-diamide: step 6/7.</text>
</comment>
<evidence type="ECO:0000256" key="11">
    <source>
        <dbReference type="ARBA" id="ARBA00022679"/>
    </source>
</evidence>
<comment type="function">
    <text evidence="4">Catalyzes ATP-dependent phosphorylation of adenosylcobinamide and addition of GMP to adenosylcobinamide phosphate.</text>
</comment>
<feature type="binding site" evidence="19">
    <location>
        <begin position="43"/>
        <end position="45"/>
    </location>
    <ligand>
        <name>GTP</name>
        <dbReference type="ChEBI" id="CHEBI:37565"/>
    </ligand>
</feature>
<comment type="catalytic activity">
    <reaction evidence="2">
        <text>adenosylcob(III)inamide phosphate + GTP + H(+) = adenosylcob(III)inamide-GDP + diphosphate</text>
        <dbReference type="Rhea" id="RHEA:22712"/>
        <dbReference type="ChEBI" id="CHEBI:15378"/>
        <dbReference type="ChEBI" id="CHEBI:33019"/>
        <dbReference type="ChEBI" id="CHEBI:37565"/>
        <dbReference type="ChEBI" id="CHEBI:58502"/>
        <dbReference type="ChEBI" id="CHEBI:60487"/>
        <dbReference type="EC" id="2.7.7.62"/>
    </reaction>
</comment>
<keyword evidence="21" id="KW-1185">Reference proteome</keyword>
<evidence type="ECO:0000256" key="8">
    <source>
        <dbReference type="ARBA" id="ARBA00012016"/>
    </source>
</evidence>
<comment type="catalytic activity">
    <reaction evidence="3">
        <text>adenosylcob(III)inamide + GTP = adenosylcob(III)inamide phosphate + GDP + H(+)</text>
        <dbReference type="Rhea" id="RHEA:15765"/>
        <dbReference type="ChEBI" id="CHEBI:2480"/>
        <dbReference type="ChEBI" id="CHEBI:15378"/>
        <dbReference type="ChEBI" id="CHEBI:37565"/>
        <dbReference type="ChEBI" id="CHEBI:58189"/>
        <dbReference type="ChEBI" id="CHEBI:58502"/>
        <dbReference type="EC" id="2.7.1.156"/>
    </reaction>
</comment>
<evidence type="ECO:0000256" key="4">
    <source>
        <dbReference type="ARBA" id="ARBA00003889"/>
    </source>
</evidence>
<dbReference type="SUPFAM" id="SSF52540">
    <property type="entry name" value="P-loop containing nucleoside triphosphate hydrolases"/>
    <property type="match status" value="1"/>
</dbReference>
<dbReference type="Gene3D" id="3.40.50.300">
    <property type="entry name" value="P-loop containing nucleotide triphosphate hydrolases"/>
    <property type="match status" value="1"/>
</dbReference>